<dbReference type="Proteomes" id="UP000772566">
    <property type="component" value="Unassembled WGS sequence"/>
</dbReference>
<accession>A0A930YTJ7</accession>
<evidence type="ECO:0008006" key="4">
    <source>
        <dbReference type="Google" id="ProtNLM"/>
    </source>
</evidence>
<name>A0A930YTJ7_9ACTN</name>
<comment type="caution">
    <text evidence="2">The sequence shown here is derived from an EMBL/GenBank/DDBJ whole genome shotgun (WGS) entry which is preliminary data.</text>
</comment>
<evidence type="ECO:0000313" key="3">
    <source>
        <dbReference type="Proteomes" id="UP000772566"/>
    </source>
</evidence>
<evidence type="ECO:0000313" key="2">
    <source>
        <dbReference type="EMBL" id="MBF4809680.1"/>
    </source>
</evidence>
<sequence length="203" mass="21345">MDYLQIALVVLAVAGVWAIVEVALTLRTTRKSITEITLSANNTIEQIQPVISKIDGMVDELDPTVKQLPALMQKVDEAAENANTSLESLNVVLGDVATVSGAASAVTATVSKAASDAVTGVIESVSKLGTGLGGSLNPSKLAEVAQARLSGATASAQQSAQRAQEYLEELPLLSQDKTKHSKPARTEQFYIEYGSESSQKSEE</sequence>
<dbReference type="EMBL" id="JABZGT010000381">
    <property type="protein sequence ID" value="MBF4809680.1"/>
    <property type="molecule type" value="Genomic_DNA"/>
</dbReference>
<protein>
    <recommendedName>
        <fullName evidence="4">DUF948 domain-containing protein</fullName>
    </recommendedName>
</protein>
<dbReference type="AlphaFoldDB" id="A0A930YTJ7"/>
<organism evidence="2 3">
    <name type="scientific">Lancefieldella parvula</name>
    <dbReference type="NCBI Taxonomy" id="1382"/>
    <lineage>
        <taxon>Bacteria</taxon>
        <taxon>Bacillati</taxon>
        <taxon>Actinomycetota</taxon>
        <taxon>Coriobacteriia</taxon>
        <taxon>Coriobacteriales</taxon>
        <taxon>Atopobiaceae</taxon>
        <taxon>Lancefieldella</taxon>
    </lineage>
</organism>
<evidence type="ECO:0000256" key="1">
    <source>
        <dbReference type="SAM" id="MobiDB-lite"/>
    </source>
</evidence>
<proteinExistence type="predicted"/>
<gene>
    <name evidence="2" type="ORF">HXK23_05620</name>
</gene>
<reference evidence="2" key="1">
    <citation type="submission" date="2020-04" db="EMBL/GenBank/DDBJ databases">
        <title>Deep metagenomics examines the oral microbiome during advanced dental caries in children, revealing novel taxa and co-occurrences with host molecules.</title>
        <authorList>
            <person name="Baker J.L."/>
            <person name="Morton J.T."/>
            <person name="Dinis M."/>
            <person name="Alvarez R."/>
            <person name="Tran N.C."/>
            <person name="Knight R."/>
            <person name="Edlund A."/>
        </authorList>
    </citation>
    <scope>NUCLEOTIDE SEQUENCE</scope>
    <source>
        <strain evidence="2">JCVI_22A_bin.2</strain>
    </source>
</reference>
<feature type="region of interest" description="Disordered" evidence="1">
    <location>
        <begin position="171"/>
        <end position="203"/>
    </location>
</feature>